<feature type="transmembrane region" description="Helical" evidence="1">
    <location>
        <begin position="42"/>
        <end position="63"/>
    </location>
</feature>
<sequence>MRGGADSREEVLSDYRVYYLTGQEWIRYLLEGTAVCAVTAYVFYRSFLAFVLMLPAGMLRPFFKSRELCRRRKEELRLQFKEAIQIVASALAAGYSVENAFIASVRDLEEQYGKEGMITREFSYLASQLKMNRTVEVLLSSFAKRSGLDEVENFSVIFTVSKRSRGELASVVHHVVHVISDRIQVREEILTMTAEKQFEQRIMNLMPYLIVLYVDLSSPGFFSQMYETAVGRVVMTGCLVVYLLAWRVSGKILQIEV</sequence>
<evidence type="ECO:0000313" key="2">
    <source>
        <dbReference type="EMBL" id="PST36030.1"/>
    </source>
</evidence>
<organism evidence="2 3">
    <name type="scientific">Clostridium fessum</name>
    <dbReference type="NCBI Taxonomy" id="2126740"/>
    <lineage>
        <taxon>Bacteria</taxon>
        <taxon>Bacillati</taxon>
        <taxon>Bacillota</taxon>
        <taxon>Clostridia</taxon>
        <taxon>Eubacteriales</taxon>
        <taxon>Clostridiaceae</taxon>
        <taxon>Clostridium</taxon>
    </lineage>
</organism>
<evidence type="ECO:0000313" key="3">
    <source>
        <dbReference type="Proteomes" id="UP000241048"/>
    </source>
</evidence>
<keyword evidence="1" id="KW-0472">Membrane</keyword>
<dbReference type="EMBL" id="PYLO01000006">
    <property type="protein sequence ID" value="PST36030.1"/>
    <property type="molecule type" value="Genomic_DNA"/>
</dbReference>
<keyword evidence="1" id="KW-1133">Transmembrane helix</keyword>
<dbReference type="PANTHER" id="PTHR35007:SF1">
    <property type="entry name" value="PILUS ASSEMBLY PROTEIN"/>
    <property type="match status" value="1"/>
</dbReference>
<accession>A0A2T3FL79</accession>
<reference evidence="2 3" key="1">
    <citation type="submission" date="2018-03" db="EMBL/GenBank/DDBJ databases">
        <title>Lachnoclostridium SNUG30386 gen.nov., sp.nov., isolated from human faeces.</title>
        <authorList>
            <person name="Seo B."/>
            <person name="Jeon K."/>
            <person name="Ko G."/>
        </authorList>
    </citation>
    <scope>NUCLEOTIDE SEQUENCE [LARGE SCALE GENOMIC DNA]</scope>
    <source>
        <strain evidence="2 3">SNUG30386</strain>
    </source>
</reference>
<feature type="transmembrane region" description="Helical" evidence="1">
    <location>
        <begin position="205"/>
        <end position="223"/>
    </location>
</feature>
<feature type="transmembrane region" description="Helical" evidence="1">
    <location>
        <begin position="229"/>
        <end position="246"/>
    </location>
</feature>
<protein>
    <submittedName>
        <fullName evidence="2">Type II secretion system protein F</fullName>
    </submittedName>
</protein>
<gene>
    <name evidence="2" type="ORF">C7U56_14190</name>
</gene>
<dbReference type="PANTHER" id="PTHR35007">
    <property type="entry name" value="INTEGRAL MEMBRANE PROTEIN-RELATED"/>
    <property type="match status" value="1"/>
</dbReference>
<keyword evidence="1" id="KW-0812">Transmembrane</keyword>
<proteinExistence type="predicted"/>
<keyword evidence="3" id="KW-1185">Reference proteome</keyword>
<dbReference type="Proteomes" id="UP000241048">
    <property type="component" value="Unassembled WGS sequence"/>
</dbReference>
<evidence type="ECO:0000256" key="1">
    <source>
        <dbReference type="SAM" id="Phobius"/>
    </source>
</evidence>
<comment type="caution">
    <text evidence="2">The sequence shown here is derived from an EMBL/GenBank/DDBJ whole genome shotgun (WGS) entry which is preliminary data.</text>
</comment>
<dbReference type="AlphaFoldDB" id="A0A2T3FL79"/>
<name>A0A2T3FL79_9CLOT</name>